<dbReference type="EMBL" id="BKCJ010537229">
    <property type="protein sequence ID" value="GFB03079.1"/>
    <property type="molecule type" value="Genomic_DNA"/>
</dbReference>
<name>A0A699KN76_TANCI</name>
<evidence type="ECO:0000313" key="1">
    <source>
        <dbReference type="EMBL" id="GFB03079.1"/>
    </source>
</evidence>
<reference evidence="1" key="1">
    <citation type="journal article" date="2019" name="Sci. Rep.">
        <title>Draft genome of Tanacetum cinerariifolium, the natural source of mosquito coil.</title>
        <authorList>
            <person name="Yamashiro T."/>
            <person name="Shiraishi A."/>
            <person name="Satake H."/>
            <person name="Nakayama K."/>
        </authorList>
    </citation>
    <scope>NUCLEOTIDE SEQUENCE</scope>
</reference>
<organism evidence="1">
    <name type="scientific">Tanacetum cinerariifolium</name>
    <name type="common">Dalmatian daisy</name>
    <name type="synonym">Chrysanthemum cinerariifolium</name>
    <dbReference type="NCBI Taxonomy" id="118510"/>
    <lineage>
        <taxon>Eukaryota</taxon>
        <taxon>Viridiplantae</taxon>
        <taxon>Streptophyta</taxon>
        <taxon>Embryophyta</taxon>
        <taxon>Tracheophyta</taxon>
        <taxon>Spermatophyta</taxon>
        <taxon>Magnoliopsida</taxon>
        <taxon>eudicotyledons</taxon>
        <taxon>Gunneridae</taxon>
        <taxon>Pentapetalae</taxon>
        <taxon>asterids</taxon>
        <taxon>campanulids</taxon>
        <taxon>Asterales</taxon>
        <taxon>Asteraceae</taxon>
        <taxon>Asteroideae</taxon>
        <taxon>Anthemideae</taxon>
        <taxon>Anthemidinae</taxon>
        <taxon>Tanacetum</taxon>
    </lineage>
</organism>
<dbReference type="CDD" id="cd09272">
    <property type="entry name" value="RNase_HI_RT_Ty1"/>
    <property type="match status" value="1"/>
</dbReference>
<dbReference type="PANTHER" id="PTHR11439">
    <property type="entry name" value="GAG-POL-RELATED RETROTRANSPOSON"/>
    <property type="match status" value="1"/>
</dbReference>
<protein>
    <submittedName>
        <fullName evidence="1">Putative retrotransposon protein</fullName>
    </submittedName>
</protein>
<sequence length="193" mass="21757">MDGSKRGAIPMQVDYHLNKSQCAESKDDKARMQNVLYALASPGEAHWTAVKNILKYLRRTKDMFLKSSKQSTTAQHATEAEYIAAAEAAKEAVWIRKFVDELGIVPSNNYPIEMNCDNTAAISMVKESGIMKGARHFQRKFHYVRECVETGKIEMVKVHIDDNLVDMFMKALAGPKLTRHARSMGLRPACSFM</sequence>
<comment type="caution">
    <text evidence="1">The sequence shown here is derived from an EMBL/GenBank/DDBJ whole genome shotgun (WGS) entry which is preliminary data.</text>
</comment>
<dbReference type="AlphaFoldDB" id="A0A699KN76"/>
<gene>
    <name evidence="1" type="ORF">Tci_675050</name>
</gene>
<proteinExistence type="predicted"/>
<accession>A0A699KN76</accession>
<dbReference type="PANTHER" id="PTHR11439:SF496">
    <property type="entry name" value="RNA-DIRECTED DNA POLYMERASE"/>
    <property type="match status" value="1"/>
</dbReference>